<dbReference type="SUPFAM" id="SSF75304">
    <property type="entry name" value="Amidase signature (AS) enzymes"/>
    <property type="match status" value="1"/>
</dbReference>
<dbReference type="InterPro" id="IPR036928">
    <property type="entry name" value="AS_sf"/>
</dbReference>
<evidence type="ECO:0000313" key="5">
    <source>
        <dbReference type="Proteomes" id="UP000002499"/>
    </source>
</evidence>
<evidence type="ECO:0000313" key="4">
    <source>
        <dbReference type="EMBL" id="EFY89514.1"/>
    </source>
</evidence>
<reference evidence="4 5" key="1">
    <citation type="journal article" date="2011" name="PLoS Genet.">
        <title>Genome sequencing and comparative transcriptomics of the model entomopathogenic fungi Metarhizium anisopliae and M. acridum.</title>
        <authorList>
            <person name="Gao Q."/>
            <person name="Jin K."/>
            <person name="Ying S.H."/>
            <person name="Zhang Y."/>
            <person name="Xiao G."/>
            <person name="Shang Y."/>
            <person name="Duan Z."/>
            <person name="Hu X."/>
            <person name="Xie X.Q."/>
            <person name="Zhou G."/>
            <person name="Peng G."/>
            <person name="Luo Z."/>
            <person name="Huang W."/>
            <person name="Wang B."/>
            <person name="Fang W."/>
            <person name="Wang S."/>
            <person name="Zhong Y."/>
            <person name="Ma L.J."/>
            <person name="St Leger R.J."/>
            <person name="Zhao G.P."/>
            <person name="Pei Y."/>
            <person name="Feng M.G."/>
            <person name="Xia Y."/>
            <person name="Wang C."/>
        </authorList>
    </citation>
    <scope>NUCLEOTIDE SEQUENCE [LARGE SCALE GENOMIC DNA]</scope>
    <source>
        <strain evidence="4 5">CQMa 102</strain>
    </source>
</reference>
<evidence type="ECO:0000259" key="3">
    <source>
        <dbReference type="Pfam" id="PF01425"/>
    </source>
</evidence>
<dbReference type="InterPro" id="IPR023631">
    <property type="entry name" value="Amidase_dom"/>
</dbReference>
<keyword evidence="2" id="KW-0378">Hydrolase</keyword>
<dbReference type="HOGENOM" id="CLU_009600_9_1_1"/>
<dbReference type="eggNOG" id="KOG1212">
    <property type="taxonomic scope" value="Eukaryota"/>
</dbReference>
<proteinExistence type="inferred from homology"/>
<accession>E9E3C1</accession>
<feature type="domain" description="Amidase" evidence="3">
    <location>
        <begin position="2"/>
        <end position="166"/>
    </location>
</feature>
<dbReference type="EMBL" id="GL698498">
    <property type="protein sequence ID" value="EFY89514.1"/>
    <property type="molecule type" value="Genomic_DNA"/>
</dbReference>
<dbReference type="PANTHER" id="PTHR46072">
    <property type="entry name" value="AMIDASE-RELATED-RELATED"/>
    <property type="match status" value="1"/>
</dbReference>
<dbReference type="STRING" id="655827.E9E3C1"/>
<gene>
    <name evidence="4" type="ORF">MAC_04369</name>
</gene>
<protein>
    <submittedName>
        <fullName evidence="4">General amidase</fullName>
    </submittedName>
</protein>
<organism evidence="5">
    <name type="scientific">Metarhizium acridum (strain CQMa 102)</name>
    <dbReference type="NCBI Taxonomy" id="655827"/>
    <lineage>
        <taxon>Eukaryota</taxon>
        <taxon>Fungi</taxon>
        <taxon>Dikarya</taxon>
        <taxon>Ascomycota</taxon>
        <taxon>Pezizomycotina</taxon>
        <taxon>Sordariomycetes</taxon>
        <taxon>Hypocreomycetidae</taxon>
        <taxon>Hypocreales</taxon>
        <taxon>Clavicipitaceae</taxon>
        <taxon>Metarhizium</taxon>
    </lineage>
</organism>
<dbReference type="PANTHER" id="PTHR46072:SF8">
    <property type="entry name" value="AMIDASE DOMAIN-CONTAINING PROTEIN"/>
    <property type="match status" value="1"/>
</dbReference>
<keyword evidence="5" id="KW-1185">Reference proteome</keyword>
<dbReference type="AlphaFoldDB" id="E9E3C1"/>
<dbReference type="Pfam" id="PF01425">
    <property type="entry name" value="Amidase"/>
    <property type="match status" value="1"/>
</dbReference>
<dbReference type="InParanoid" id="E9E3C1"/>
<evidence type="ECO:0000256" key="1">
    <source>
        <dbReference type="ARBA" id="ARBA00009199"/>
    </source>
</evidence>
<dbReference type="Gene3D" id="3.90.1300.10">
    <property type="entry name" value="Amidase signature (AS) domain"/>
    <property type="match status" value="1"/>
</dbReference>
<comment type="similarity">
    <text evidence="1">Belongs to the amidase family.</text>
</comment>
<sequence>MNPVNQLLSCGGSSGGEGALLALGASNVGVGTDIGKHIPANTPYWADLFAFRPHFVERALSSHPGGASPYRTVANSSPGQSICPSAIGFMSTSLLGLKLIMTSLFSTEPWLRDLSVVPMPWRAEKESIRGKLCFAVLRNDRMVQPHPPIARGIEIVADAVQNSGHTDIILDTGGGDDVWRQLNILHEPVIPQVSERFGNGPKDPVPTLELLDIVLKHEAYVARYLKYWASTITQTGTGRAVDAVILPVAPHAAVVPGEYYHYGYTEFVNLLDFSSAVLPVTKADKDMDVARGDFKPLTPKDEINWRAYNADTYACPGLRSIDGSEVRRGANFGHCHERRRTLEQID</sequence>
<evidence type="ECO:0000256" key="2">
    <source>
        <dbReference type="ARBA" id="ARBA00022801"/>
    </source>
</evidence>
<name>E9E3C1_METAQ</name>
<dbReference type="GO" id="GO:0016787">
    <property type="term" value="F:hydrolase activity"/>
    <property type="evidence" value="ECO:0007669"/>
    <property type="project" value="UniProtKB-KW"/>
</dbReference>
<dbReference type="OrthoDB" id="6428749at2759"/>
<dbReference type="Proteomes" id="UP000002499">
    <property type="component" value="Unassembled WGS sequence"/>
</dbReference>
<dbReference type="OMA" id="CEHESAF"/>